<keyword evidence="1" id="KW-0812">Transmembrane</keyword>
<protein>
    <submittedName>
        <fullName evidence="2">Uncharacterized protein</fullName>
    </submittedName>
</protein>
<keyword evidence="3" id="KW-1185">Reference proteome</keyword>
<name>H1KYV3_9EURY</name>
<keyword evidence="1" id="KW-1133">Transmembrane helix</keyword>
<organism evidence="2 3">
    <name type="scientific">Methanotorris formicicus Mc-S-70</name>
    <dbReference type="NCBI Taxonomy" id="647171"/>
    <lineage>
        <taxon>Archaea</taxon>
        <taxon>Methanobacteriati</taxon>
        <taxon>Methanobacteriota</taxon>
        <taxon>Methanomada group</taxon>
        <taxon>Methanococci</taxon>
        <taxon>Methanococcales</taxon>
        <taxon>Methanocaldococcaceae</taxon>
        <taxon>Methanotorris</taxon>
    </lineage>
</organism>
<feature type="transmembrane region" description="Helical" evidence="1">
    <location>
        <begin position="27"/>
        <end position="51"/>
    </location>
</feature>
<proteinExistence type="predicted"/>
<reference evidence="2 3" key="1">
    <citation type="submission" date="2011-09" db="EMBL/GenBank/DDBJ databases">
        <title>The draft genome of Methanotorris formicicus Mc-S-70.</title>
        <authorList>
            <consortium name="US DOE Joint Genome Institute (JGI-PGF)"/>
            <person name="Lucas S."/>
            <person name="Han J."/>
            <person name="Lapidus A."/>
            <person name="Cheng J.-F."/>
            <person name="Goodwin L."/>
            <person name="Pitluck S."/>
            <person name="Peters L."/>
            <person name="Land M.L."/>
            <person name="Hauser L."/>
            <person name="Sieprawska-Lupa M."/>
            <person name="Takai K."/>
            <person name="Miyazaki J."/>
            <person name="Whitman W."/>
            <person name="Woyke T.J."/>
        </authorList>
    </citation>
    <scope>NUCLEOTIDE SEQUENCE [LARGE SCALE GENOMIC DNA]</scope>
    <source>
        <strain evidence="2 3">Mc-S-70</strain>
    </source>
</reference>
<evidence type="ECO:0000313" key="2">
    <source>
        <dbReference type="EMBL" id="EHP86688.1"/>
    </source>
</evidence>
<dbReference type="Proteomes" id="UP000003706">
    <property type="component" value="Unassembled WGS sequence"/>
</dbReference>
<keyword evidence="1" id="KW-0472">Membrane</keyword>
<dbReference type="STRING" id="647171.MetfoDRAFT_0976"/>
<feature type="transmembrane region" description="Helical" evidence="1">
    <location>
        <begin position="63"/>
        <end position="85"/>
    </location>
</feature>
<gene>
    <name evidence="2" type="ORF">MetfoDRAFT_0976</name>
</gene>
<evidence type="ECO:0000256" key="1">
    <source>
        <dbReference type="SAM" id="Phobius"/>
    </source>
</evidence>
<comment type="caution">
    <text evidence="2">The sequence shown here is derived from an EMBL/GenBank/DDBJ whole genome shotgun (WGS) entry which is preliminary data.</text>
</comment>
<sequence>MRGSMSFSNEYIKEPLKYTFSDLKKGIVGGILTSLFPVALSILLIFLTPYLDKMKMGCHLSSAIAIAGVLTFIGFLISLFVYGYYVRV</sequence>
<accession>H1KYV3</accession>
<evidence type="ECO:0000313" key="3">
    <source>
        <dbReference type="Proteomes" id="UP000003706"/>
    </source>
</evidence>
<dbReference type="AlphaFoldDB" id="H1KYV3"/>
<dbReference type="EMBL" id="AGJL01000021">
    <property type="protein sequence ID" value="EHP86688.1"/>
    <property type="molecule type" value="Genomic_DNA"/>
</dbReference>